<evidence type="ECO:0000313" key="2">
    <source>
        <dbReference type="EMBL" id="KAA6315697.1"/>
    </source>
</evidence>
<dbReference type="GO" id="GO:0004339">
    <property type="term" value="F:glucan 1,4-alpha-glucosidase activity"/>
    <property type="evidence" value="ECO:0007669"/>
    <property type="project" value="UniProtKB-EC"/>
</dbReference>
<evidence type="ECO:0000259" key="1">
    <source>
        <dbReference type="Pfam" id="PF14509"/>
    </source>
</evidence>
<gene>
    <name evidence="2" type="ORF">EZS27_033885</name>
</gene>
<comment type="caution">
    <text evidence="2">The sequence shown here is derived from an EMBL/GenBank/DDBJ whole genome shotgun (WGS) entry which is preliminary data.</text>
</comment>
<dbReference type="InterPro" id="IPR013785">
    <property type="entry name" value="Aldolase_TIM"/>
</dbReference>
<dbReference type="AlphaFoldDB" id="A0A5J4Q215"/>
<keyword evidence="2" id="KW-0326">Glycosidase</keyword>
<name>A0A5J4Q215_9ZZZZ</name>
<proteinExistence type="predicted"/>
<dbReference type="Gene3D" id="3.20.20.70">
    <property type="entry name" value="Aldolase class I"/>
    <property type="match status" value="1"/>
</dbReference>
<dbReference type="InterPro" id="IPR052720">
    <property type="entry name" value="Glycosyl_hydrolase_97"/>
</dbReference>
<sequence>PMDYTPGIFEQDIRKINPGNNSHVNSTLANQLALYVTMYSPLQMAADLIENYERFPDAFQFIKDVAVDWEDSKYLEAEPGEYITIARKAKGTNNWFVGNVCGEKGFTSNIRFDFLDSDKTYIATIYADAKDAHYKSNPQAYTIRKVLVTNKSKLKQQSAPAGGYAISIIEANNPQQKD</sequence>
<accession>A0A5J4Q215</accession>
<dbReference type="PANTHER" id="PTHR35803:SF1">
    <property type="entry name" value="GLUCAN 1,4-ALPHA-GLUCOSIDASE SUSB"/>
    <property type="match status" value="1"/>
</dbReference>
<protein>
    <submittedName>
        <fullName evidence="2">Glucan 1 4-alpha-glucosidase</fullName>
        <ecNumber evidence="2">3.2.1.3</ecNumber>
    </submittedName>
</protein>
<feature type="non-terminal residue" evidence="2">
    <location>
        <position position="1"/>
    </location>
</feature>
<dbReference type="EC" id="3.2.1.3" evidence="2"/>
<dbReference type="InterPro" id="IPR029483">
    <property type="entry name" value="GH97_C"/>
</dbReference>
<dbReference type="EMBL" id="SNRY01005151">
    <property type="protein sequence ID" value="KAA6315697.1"/>
    <property type="molecule type" value="Genomic_DNA"/>
</dbReference>
<dbReference type="Pfam" id="PF14509">
    <property type="entry name" value="GH97_C"/>
    <property type="match status" value="1"/>
</dbReference>
<keyword evidence="2" id="KW-0378">Hydrolase</keyword>
<organism evidence="2">
    <name type="scientific">termite gut metagenome</name>
    <dbReference type="NCBI Taxonomy" id="433724"/>
    <lineage>
        <taxon>unclassified sequences</taxon>
        <taxon>metagenomes</taxon>
        <taxon>organismal metagenomes</taxon>
    </lineage>
</organism>
<feature type="domain" description="Glycosyl-hydrolase 97 C-terminal oligomerisation" evidence="1">
    <location>
        <begin position="68"/>
        <end position="168"/>
    </location>
</feature>
<dbReference type="PANTHER" id="PTHR35803">
    <property type="entry name" value="GLUCAN 1,4-ALPHA-GLUCOSIDASE SUSB-RELATED"/>
    <property type="match status" value="1"/>
</dbReference>
<reference evidence="2" key="1">
    <citation type="submission" date="2019-03" db="EMBL/GenBank/DDBJ databases">
        <title>Single cell metagenomics reveals metabolic interactions within the superorganism composed of flagellate Streblomastix strix and complex community of Bacteroidetes bacteria on its surface.</title>
        <authorList>
            <person name="Treitli S.C."/>
            <person name="Kolisko M."/>
            <person name="Husnik F."/>
            <person name="Keeling P."/>
            <person name="Hampl V."/>
        </authorList>
    </citation>
    <scope>NUCLEOTIDE SEQUENCE</scope>
    <source>
        <strain evidence="2">STM</strain>
    </source>
</reference>